<organism evidence="3 4">
    <name type="scientific">Arthrobacter cavernae</name>
    <dbReference type="NCBI Taxonomy" id="2817681"/>
    <lineage>
        <taxon>Bacteria</taxon>
        <taxon>Bacillati</taxon>
        <taxon>Actinomycetota</taxon>
        <taxon>Actinomycetes</taxon>
        <taxon>Micrococcales</taxon>
        <taxon>Micrococcaceae</taxon>
        <taxon>Arthrobacter</taxon>
    </lineage>
</organism>
<reference evidence="3" key="1">
    <citation type="submission" date="2021-03" db="EMBL/GenBank/DDBJ databases">
        <title>A new species, PO-11, isolated from a karst cave deposit.</title>
        <authorList>
            <person name="Zhaoxiaoyong W."/>
        </authorList>
    </citation>
    <scope>NUCLEOTIDE SEQUENCE</scope>
    <source>
        <strain evidence="3">PO-11</strain>
    </source>
</reference>
<dbReference type="GO" id="GO:0003676">
    <property type="term" value="F:nucleic acid binding"/>
    <property type="evidence" value="ECO:0007669"/>
    <property type="project" value="InterPro"/>
</dbReference>
<evidence type="ECO:0000313" key="3">
    <source>
        <dbReference type="EMBL" id="MBO1268702.1"/>
    </source>
</evidence>
<evidence type="ECO:0000259" key="1">
    <source>
        <dbReference type="Pfam" id="PF06250"/>
    </source>
</evidence>
<dbReference type="PANTHER" id="PTHR30547">
    <property type="entry name" value="UNCHARACTERIZED PROTEIN YHCG-RELATED"/>
    <property type="match status" value="1"/>
</dbReference>
<dbReference type="InterPro" id="IPR009362">
    <property type="entry name" value="YhcG_C"/>
</dbReference>
<dbReference type="EMBL" id="JAFNLL010000028">
    <property type="protein sequence ID" value="MBO1268702.1"/>
    <property type="molecule type" value="Genomic_DNA"/>
</dbReference>
<dbReference type="Gene3D" id="3.40.1350.10">
    <property type="match status" value="1"/>
</dbReference>
<accession>A0A939HIL9</accession>
<evidence type="ECO:0000259" key="2">
    <source>
        <dbReference type="Pfam" id="PF17761"/>
    </source>
</evidence>
<feature type="domain" description="YhcG PDDEXK nuclease" evidence="1">
    <location>
        <begin position="183"/>
        <end position="339"/>
    </location>
</feature>
<dbReference type="InterPro" id="IPR011856">
    <property type="entry name" value="tRNA_endonuc-like_dom_sf"/>
</dbReference>
<evidence type="ECO:0000313" key="4">
    <source>
        <dbReference type="Proteomes" id="UP000664164"/>
    </source>
</evidence>
<dbReference type="Pfam" id="PF17761">
    <property type="entry name" value="DUF1016_N"/>
    <property type="match status" value="1"/>
</dbReference>
<dbReference type="InterPro" id="IPR041527">
    <property type="entry name" value="YhcG_N"/>
</dbReference>
<gene>
    <name evidence="3" type="ORF">J1902_12060</name>
</gene>
<dbReference type="RefSeq" id="WP_207616501.1">
    <property type="nucleotide sequence ID" value="NZ_JAFNLL010000028.1"/>
</dbReference>
<dbReference type="AlphaFoldDB" id="A0A939HIL9"/>
<dbReference type="Pfam" id="PF06250">
    <property type="entry name" value="YhcG_C"/>
    <property type="match status" value="1"/>
</dbReference>
<comment type="caution">
    <text evidence="3">The sequence shown here is derived from an EMBL/GenBank/DDBJ whole genome shotgun (WGS) entry which is preliminary data.</text>
</comment>
<keyword evidence="4" id="KW-1185">Reference proteome</keyword>
<dbReference type="Proteomes" id="UP000664164">
    <property type="component" value="Unassembled WGS sequence"/>
</dbReference>
<name>A0A939HIL9_9MICC</name>
<dbReference type="InterPro" id="IPR053148">
    <property type="entry name" value="PD-DEXK-like_domain"/>
</dbReference>
<proteinExistence type="predicted"/>
<feature type="domain" description="YhcG N-terminal" evidence="2">
    <location>
        <begin position="27"/>
        <end position="162"/>
    </location>
</feature>
<dbReference type="PANTHER" id="PTHR30547:SF0">
    <property type="entry name" value="BLR8175 PROTEIN"/>
    <property type="match status" value="1"/>
</dbReference>
<protein>
    <submittedName>
        <fullName evidence="3">DUF1016 family protein</fullName>
    </submittedName>
</protein>
<sequence>MSSPASFESTPAKSGIPHWYPDLLASVTRQIHSGRSKAISAANREMLLSYWAIGNELTQRESAQGWGSKVVTRLSADVRVAFPEARGFSPRNLRYMKSFAEAWPEFPMLQAPLATLPWYHHIALLEKLKSADERLWYAASAIDQGWSRNVLVHQIDTRLHERSGKAITNFKVALPPSESDLAQQSFKDPYVFDFVSMTGKRNEHELEGQLILHVEKFLLELGQGFAFVGRQVRLTISDDEFFADLLFYNFKLRCFVVVELKATAFKPEYLGQINMYMSAVDDLLSHADDQPTIGLLLCKTKNNVVAEYSLRGFSKPIGIAEWESEIVKSLPEEFAATLPSIEELEAELSQDITIETVNQGESP</sequence>